<name>A0A183SU18_SCHSO</name>
<dbReference type="AlphaFoldDB" id="A0A183SU18"/>
<protein>
    <submittedName>
        <fullName evidence="3">ANF_receptor domain-containing protein</fullName>
    </submittedName>
</protein>
<gene>
    <name evidence="1" type="ORF">SSLN_LOCUS7716</name>
</gene>
<reference evidence="1 2" key="2">
    <citation type="submission" date="2018-11" db="EMBL/GenBank/DDBJ databases">
        <authorList>
            <consortium name="Pathogen Informatics"/>
        </authorList>
    </citation>
    <scope>NUCLEOTIDE SEQUENCE [LARGE SCALE GENOMIC DNA]</scope>
    <source>
        <strain evidence="1 2">NST_G2</strain>
    </source>
</reference>
<keyword evidence="2" id="KW-1185">Reference proteome</keyword>
<dbReference type="EMBL" id="UYSU01034271">
    <property type="protein sequence ID" value="VDL94101.1"/>
    <property type="molecule type" value="Genomic_DNA"/>
</dbReference>
<dbReference type="Proteomes" id="UP000275846">
    <property type="component" value="Unassembled WGS sequence"/>
</dbReference>
<evidence type="ECO:0000313" key="2">
    <source>
        <dbReference type="Proteomes" id="UP000275846"/>
    </source>
</evidence>
<evidence type="ECO:0000313" key="3">
    <source>
        <dbReference type="WBParaSite" id="SSLN_0000800601-mRNA-1"/>
    </source>
</evidence>
<evidence type="ECO:0000313" key="1">
    <source>
        <dbReference type="EMBL" id="VDL94101.1"/>
    </source>
</evidence>
<proteinExistence type="predicted"/>
<organism evidence="3">
    <name type="scientific">Schistocephalus solidus</name>
    <name type="common">Tapeworm</name>
    <dbReference type="NCBI Taxonomy" id="70667"/>
    <lineage>
        <taxon>Eukaryota</taxon>
        <taxon>Metazoa</taxon>
        <taxon>Spiralia</taxon>
        <taxon>Lophotrochozoa</taxon>
        <taxon>Platyhelminthes</taxon>
        <taxon>Cestoda</taxon>
        <taxon>Eucestoda</taxon>
        <taxon>Diphyllobothriidea</taxon>
        <taxon>Diphyllobothriidae</taxon>
        <taxon>Schistocephalus</taxon>
    </lineage>
</organism>
<reference evidence="3" key="1">
    <citation type="submission" date="2016-06" db="UniProtKB">
        <authorList>
            <consortium name="WormBaseParasite"/>
        </authorList>
    </citation>
    <scope>IDENTIFICATION</scope>
</reference>
<dbReference type="WBParaSite" id="SSLN_0000800601-mRNA-1">
    <property type="protein sequence ID" value="SSLN_0000800601-mRNA-1"/>
    <property type="gene ID" value="SSLN_0000800601"/>
</dbReference>
<sequence length="489" mass="54845">MFVFICWTWTLISAKPPTEMKLELFFQDRVHTYWSEEESFNISTTIDAAVRYATSQTNGHMVPNDVNCTFGFTTGYSLSQSQNIDDIISFLRHIRTQANVSTAYSVFVGPSLGSLCPWIADWMPLGLVSEEAQKNLYQIEYTCQNSLPIRYFASLVSISNPVRAGIVSFAVNLQSNTLIRTLNLFLRQQGWKNIAILYELSIWALQYRELAWSLKLYLTTTGVGRAQLNVIKVDSLKLDSDPRRIVGQFDGPCQAIILLGGPKISYYFIEMVSNMSRFENCETAIIQVDPSNAIAYDVLRRWRYILSTKGALGTAAQCTYLMTALPAGQGFDISSDILKTKLQLSLASAVALAIRLTYFNYAANGDVPPTNRRFFTPLKEKPFSVPVLPNVTYYFSNYDDSVEYYDLYFFTFTPAIAVKATNIDELDFEGIFELNSVLLNPNWTVETAFQNFWSTPGRGPAGEDCLLSPCLAGTVVSNASNALEVLARV</sequence>
<accession>A0A183SU18</accession>